<dbReference type="EMBL" id="JACXAE010000078">
    <property type="protein sequence ID" value="MBD2775312.1"/>
    <property type="molecule type" value="Genomic_DNA"/>
</dbReference>
<dbReference type="GO" id="GO:0003700">
    <property type="term" value="F:DNA-binding transcription factor activity"/>
    <property type="evidence" value="ECO:0007669"/>
    <property type="project" value="TreeGrafter"/>
</dbReference>
<dbReference type="RefSeq" id="WP_190833543.1">
    <property type="nucleotide sequence ID" value="NZ_CAWPPI010000078.1"/>
</dbReference>
<dbReference type="InterPro" id="IPR001647">
    <property type="entry name" value="HTH_TetR"/>
</dbReference>
<dbReference type="PANTHER" id="PTHR30055:SF220">
    <property type="entry name" value="TETR-FAMILY REGULATORY PROTEIN"/>
    <property type="match status" value="1"/>
</dbReference>
<protein>
    <submittedName>
        <fullName evidence="6">TetR/AcrR family transcriptional regulator</fullName>
    </submittedName>
</protein>
<dbReference type="Pfam" id="PF00440">
    <property type="entry name" value="TetR_N"/>
    <property type="match status" value="1"/>
</dbReference>
<evidence type="ECO:0000259" key="5">
    <source>
        <dbReference type="PROSITE" id="PS50977"/>
    </source>
</evidence>
<organism evidence="6 7">
    <name type="scientific">Iningainema tapete BLCC-T55</name>
    <dbReference type="NCBI Taxonomy" id="2748662"/>
    <lineage>
        <taxon>Bacteria</taxon>
        <taxon>Bacillati</taxon>
        <taxon>Cyanobacteriota</taxon>
        <taxon>Cyanophyceae</taxon>
        <taxon>Nostocales</taxon>
        <taxon>Scytonemataceae</taxon>
        <taxon>Iningainema tapete</taxon>
    </lineage>
</organism>
<evidence type="ECO:0000256" key="2">
    <source>
        <dbReference type="ARBA" id="ARBA00023125"/>
    </source>
</evidence>
<feature type="domain" description="HTH tetR-type" evidence="5">
    <location>
        <begin position="11"/>
        <end position="71"/>
    </location>
</feature>
<dbReference type="PANTHER" id="PTHR30055">
    <property type="entry name" value="HTH-TYPE TRANSCRIPTIONAL REGULATOR RUTR"/>
    <property type="match status" value="1"/>
</dbReference>
<evidence type="ECO:0000313" key="6">
    <source>
        <dbReference type="EMBL" id="MBD2775312.1"/>
    </source>
</evidence>
<feature type="DNA-binding region" description="H-T-H motif" evidence="4">
    <location>
        <begin position="34"/>
        <end position="53"/>
    </location>
</feature>
<dbReference type="Gene3D" id="1.10.357.10">
    <property type="entry name" value="Tetracycline Repressor, domain 2"/>
    <property type="match status" value="1"/>
</dbReference>
<evidence type="ECO:0000256" key="1">
    <source>
        <dbReference type="ARBA" id="ARBA00023015"/>
    </source>
</evidence>
<evidence type="ECO:0000256" key="4">
    <source>
        <dbReference type="PROSITE-ProRule" id="PRU00335"/>
    </source>
</evidence>
<dbReference type="InterPro" id="IPR036271">
    <property type="entry name" value="Tet_transcr_reg_TetR-rel_C_sf"/>
</dbReference>
<keyword evidence="7" id="KW-1185">Reference proteome</keyword>
<dbReference type="InterPro" id="IPR050109">
    <property type="entry name" value="HTH-type_TetR-like_transc_reg"/>
</dbReference>
<sequence length="208" mass="22719">MTTQKDNYHHGDLRRALIDAAIELVAEKDVSSLSLREVARRVGVSHAAPYRHFADKDILLGAVAEEGFKELTSALNTAIEQALPHPLRRLEASGVAYVQYAIAHPSHYRVMFGSYRGEHMKATQPNPSLVAAGEQTFMVLVNLIMEGQSAGMVRPGDAKELAWVAWSLVHGLAMLLIDGQLPLSNASEVTSLANFMTQTLTQGLLMTK</sequence>
<dbReference type="SUPFAM" id="SSF48498">
    <property type="entry name" value="Tetracyclin repressor-like, C-terminal domain"/>
    <property type="match status" value="1"/>
</dbReference>
<dbReference type="Proteomes" id="UP000629098">
    <property type="component" value="Unassembled WGS sequence"/>
</dbReference>
<dbReference type="GO" id="GO:0000976">
    <property type="term" value="F:transcription cis-regulatory region binding"/>
    <property type="evidence" value="ECO:0007669"/>
    <property type="project" value="TreeGrafter"/>
</dbReference>
<dbReference type="InterPro" id="IPR025996">
    <property type="entry name" value="MT1864/Rv1816-like_C"/>
</dbReference>
<accession>A0A8J6XRM3</accession>
<dbReference type="InterPro" id="IPR009057">
    <property type="entry name" value="Homeodomain-like_sf"/>
</dbReference>
<evidence type="ECO:0000313" key="7">
    <source>
        <dbReference type="Proteomes" id="UP000629098"/>
    </source>
</evidence>
<dbReference type="AlphaFoldDB" id="A0A8J6XRM3"/>
<dbReference type="Pfam" id="PF13305">
    <property type="entry name" value="TetR_C_33"/>
    <property type="match status" value="1"/>
</dbReference>
<reference evidence="6" key="1">
    <citation type="submission" date="2020-09" db="EMBL/GenBank/DDBJ databases">
        <title>Iningainema tapete sp. nov. (Scytonemataceae, Cyanobacteria) from greenhouses in central Florida (USA) produces two types of nodularin with biosynthetic potential for microcystin-LR and anabaenopeptins.</title>
        <authorList>
            <person name="Berthold D.E."/>
            <person name="Lefler F.W."/>
            <person name="Huang I.-S."/>
            <person name="Abdulla H."/>
            <person name="Zimba P.V."/>
            <person name="Laughinghouse H.D. IV."/>
        </authorList>
    </citation>
    <scope>NUCLEOTIDE SEQUENCE</scope>
    <source>
        <strain evidence="6">BLCCT55</strain>
    </source>
</reference>
<keyword evidence="3" id="KW-0804">Transcription</keyword>
<gene>
    <name evidence="6" type="ORF">ICL16_25440</name>
</gene>
<dbReference type="PROSITE" id="PS50977">
    <property type="entry name" value="HTH_TETR_2"/>
    <property type="match status" value="1"/>
</dbReference>
<keyword evidence="1" id="KW-0805">Transcription regulation</keyword>
<comment type="caution">
    <text evidence="6">The sequence shown here is derived from an EMBL/GenBank/DDBJ whole genome shotgun (WGS) entry which is preliminary data.</text>
</comment>
<dbReference type="PRINTS" id="PR00455">
    <property type="entry name" value="HTHTETR"/>
</dbReference>
<proteinExistence type="predicted"/>
<evidence type="ECO:0000256" key="3">
    <source>
        <dbReference type="ARBA" id="ARBA00023163"/>
    </source>
</evidence>
<dbReference type="SUPFAM" id="SSF46689">
    <property type="entry name" value="Homeodomain-like"/>
    <property type="match status" value="1"/>
</dbReference>
<keyword evidence="2 4" id="KW-0238">DNA-binding</keyword>
<name>A0A8J6XRM3_9CYAN</name>